<protein>
    <recommendedName>
        <fullName evidence="4">Serine aminopeptidase S33 domain-containing protein</fullName>
    </recommendedName>
</protein>
<keyword evidence="3" id="KW-1185">Reference proteome</keyword>
<reference evidence="2" key="1">
    <citation type="submission" date="2023-01" db="EMBL/GenBank/DDBJ databases">
        <title>Metagenome sequencing of chrysophaentin producing Chrysophaeum taylorii.</title>
        <authorList>
            <person name="Davison J."/>
            <person name="Bewley C."/>
        </authorList>
    </citation>
    <scope>NUCLEOTIDE SEQUENCE</scope>
    <source>
        <strain evidence="2">NIES-1699</strain>
    </source>
</reference>
<dbReference type="PANTHER" id="PTHR43358">
    <property type="entry name" value="ALPHA/BETA-HYDROLASE"/>
    <property type="match status" value="1"/>
</dbReference>
<feature type="compositionally biased region" description="Acidic residues" evidence="1">
    <location>
        <begin position="93"/>
        <end position="102"/>
    </location>
</feature>
<feature type="region of interest" description="Disordered" evidence="1">
    <location>
        <begin position="389"/>
        <end position="468"/>
    </location>
</feature>
<dbReference type="PANTHER" id="PTHR43358:SF4">
    <property type="entry name" value="ALPHA_BETA HYDROLASE FOLD-1 DOMAIN-CONTAINING PROTEIN"/>
    <property type="match status" value="1"/>
</dbReference>
<evidence type="ECO:0000256" key="1">
    <source>
        <dbReference type="SAM" id="MobiDB-lite"/>
    </source>
</evidence>
<feature type="compositionally biased region" description="Acidic residues" evidence="1">
    <location>
        <begin position="448"/>
        <end position="461"/>
    </location>
</feature>
<feature type="compositionally biased region" description="Low complexity" evidence="1">
    <location>
        <begin position="784"/>
        <end position="798"/>
    </location>
</feature>
<sequence>MASNDGFVPPTPGSRPRMVDARSLSAASILRSFTGWRGKTDPKPVGRKPWVAQRLQATASAMKTLVATVPVTSSVASARGWRASPERRQRIEEYEEEEEEEVAPPPPPPKEKVDIVVAAPNDAPCAVLFASRQLVTAPRSPQQRAASTRIWRGKGNDRARLEVAAFAFDRCAEADDVFGTPASSKRYRAKRLRCDGARQLVRAVLSNDVFECDDDDDDRERCDEICRVAFGRDLEERLDFGQVLRWLQHWKGMPRVSEMSPRRHKRRRWPPAVVVRSGATRFRPHAFNEAELDGGSDDEPGAWSRCRVELRKDATVSVAPTWRPLVEDEYDLSLVDATLDARRRQIVVARDRAEFRQCGRHPGARLSFDDLDELMHFWSSLCHVDDSDLSEDSTDFDSEASPVPRRSSSKVRFEDTISLSDEEDVKKKMKTTSTTKQQSQNQTRLGNLDDDEVDDDDDEEGNRDAPNVLDNVLGFDAHSASPIMESLGIVDALARAVMRPPRWRAPVKALGPRVFDIEATSATGDVTAQTWTRVDFIVKNPAGSDMQCAYWAPARTVVDDTQPACVIYAHGNSSCRAEALHALKVCALAGVALCALDFAGSGSSAGDGVSLGLRESRDVAAVATHLKNTGVSRVALWGRSMGAVASILTAGERDLDTCCVIADSPFESLSALCSDLVDRSALAALGVDGPMRFLRANGKDNNSGASSAPDDNARSQFDASSTDDSDMHGDLDDDDDDEEEDGGGGGIGGGDDEEEEAAPEWALSPSDPHASKRRLRRTFDDVPPKQQQQQPQQQQRRSSTAKKARSSPESRRRNRKQRDKNDKARLAYLIEDAESGVASADDYLLPPLRPRRRAPRRRRELGPFSPSAWLAGQVASAVEAPLVVAVSAKIAEQAKFDVRCLRAGRAAENLGFCSVPFLCVASEDDAITPLSHAESLVGRYVMGHAERRRKPRDAPAPVRLVVCRGDHNAPRTLRVHLAILRTLALYVARVDPPAVELLVDRVEATYTGRTLRSPPWGESRRRPAVTRSVSRSCSKDLDYDYQSDDDNNDDLAPPPLVAAMYEGKPDEIF</sequence>
<feature type="compositionally biased region" description="Acidic residues" evidence="1">
    <location>
        <begin position="731"/>
        <end position="742"/>
    </location>
</feature>
<proteinExistence type="predicted"/>
<feature type="region of interest" description="Disordered" evidence="1">
    <location>
        <begin position="696"/>
        <end position="824"/>
    </location>
</feature>
<comment type="caution">
    <text evidence="2">The sequence shown here is derived from an EMBL/GenBank/DDBJ whole genome shotgun (WGS) entry which is preliminary data.</text>
</comment>
<accession>A0AAD7XRF4</accession>
<dbReference type="InterPro" id="IPR029058">
    <property type="entry name" value="AB_hydrolase_fold"/>
</dbReference>
<feature type="compositionally biased region" description="Acidic residues" evidence="1">
    <location>
        <begin position="389"/>
        <end position="398"/>
    </location>
</feature>
<dbReference type="SUPFAM" id="SSF53474">
    <property type="entry name" value="alpha/beta-Hydrolases"/>
    <property type="match status" value="1"/>
</dbReference>
<dbReference type="AlphaFoldDB" id="A0AAD7XRF4"/>
<dbReference type="EMBL" id="JAQMWT010000036">
    <property type="protein sequence ID" value="KAJ8613138.1"/>
    <property type="molecule type" value="Genomic_DNA"/>
</dbReference>
<evidence type="ECO:0000313" key="3">
    <source>
        <dbReference type="Proteomes" id="UP001230188"/>
    </source>
</evidence>
<dbReference type="Proteomes" id="UP001230188">
    <property type="component" value="Unassembled WGS sequence"/>
</dbReference>
<organism evidence="2 3">
    <name type="scientific">Chrysophaeum taylorii</name>
    <dbReference type="NCBI Taxonomy" id="2483200"/>
    <lineage>
        <taxon>Eukaryota</taxon>
        <taxon>Sar</taxon>
        <taxon>Stramenopiles</taxon>
        <taxon>Ochrophyta</taxon>
        <taxon>Pelagophyceae</taxon>
        <taxon>Pelagomonadales</taxon>
        <taxon>Pelagomonadaceae</taxon>
        <taxon>Chrysophaeum</taxon>
    </lineage>
</organism>
<evidence type="ECO:0000313" key="2">
    <source>
        <dbReference type="EMBL" id="KAJ8613138.1"/>
    </source>
</evidence>
<name>A0AAD7XRF4_9STRA</name>
<gene>
    <name evidence="2" type="ORF">CTAYLR_004778</name>
</gene>
<feature type="compositionally biased region" description="Acidic residues" evidence="1">
    <location>
        <begin position="1039"/>
        <end position="1049"/>
    </location>
</feature>
<dbReference type="Gene3D" id="3.40.50.1820">
    <property type="entry name" value="alpha/beta hydrolase"/>
    <property type="match status" value="1"/>
</dbReference>
<feature type="region of interest" description="Disordered" evidence="1">
    <location>
        <begin position="1009"/>
        <end position="1054"/>
    </location>
</feature>
<evidence type="ECO:0008006" key="4">
    <source>
        <dbReference type="Google" id="ProtNLM"/>
    </source>
</evidence>
<feature type="compositionally biased region" description="Low complexity" evidence="1">
    <location>
        <begin position="431"/>
        <end position="443"/>
    </location>
</feature>
<dbReference type="InterPro" id="IPR052920">
    <property type="entry name" value="DNA-binding_regulatory"/>
</dbReference>
<feature type="region of interest" description="Disordered" evidence="1">
    <location>
        <begin position="76"/>
        <end position="110"/>
    </location>
</feature>